<dbReference type="AlphaFoldDB" id="A0A380CW11"/>
<gene>
    <name evidence="5" type="primary">tdh</name>
    <name evidence="5" type="ORF">NCTC11388_04839</name>
</gene>
<sequence>MIKQGNFLVFEQSNTPLALHSLPVRSLSEGEILVKICYTTLCGSDLHTYCGMRQEPCPTILGHEIVGVIEDIVPDYKTFDAIGTALQKGDLVTWTVFASDPQTDSYNPDIPQKNTALYKYGHRQLTEADSFHGGLATHIILRPYTCIRKLSASLPLPVAATINCAVATAAGAIRLAGSVKGKRILISGMGLLGLVCAAMCKEAGAACIIVSDLDQKRLKLARKFGAHHTFSPTDQSEEITNSLLVDCFFDMSGSPEAMESGIDHLAVGGYAVLIGAVFKQRKLQIDAEQIIRRILTIRGLHNYNYSDFNTAVDFITDNLDKYPFTGLIEKEFSLKEVNEAFAYAIDKKPVRVGILIHQN</sequence>
<proteinExistence type="predicted"/>
<reference evidence="5 6" key="1">
    <citation type="submission" date="2018-06" db="EMBL/GenBank/DDBJ databases">
        <authorList>
            <consortium name="Pathogen Informatics"/>
            <person name="Doyle S."/>
        </authorList>
    </citation>
    <scope>NUCLEOTIDE SEQUENCE [LARGE SCALE GENOMIC DNA]</scope>
    <source>
        <strain evidence="5 6">NCTC11388</strain>
    </source>
</reference>
<evidence type="ECO:0000313" key="5">
    <source>
        <dbReference type="EMBL" id="SUJ30592.1"/>
    </source>
</evidence>
<name>A0A380CW11_SPHSI</name>
<dbReference type="SUPFAM" id="SSF51735">
    <property type="entry name" value="NAD(P)-binding Rossmann-fold domains"/>
    <property type="match status" value="1"/>
</dbReference>
<dbReference type="SUPFAM" id="SSF50129">
    <property type="entry name" value="GroES-like"/>
    <property type="match status" value="1"/>
</dbReference>
<evidence type="ECO:0000256" key="2">
    <source>
        <dbReference type="ARBA" id="ARBA00022833"/>
    </source>
</evidence>
<dbReference type="Pfam" id="PF08240">
    <property type="entry name" value="ADH_N"/>
    <property type="match status" value="1"/>
</dbReference>
<dbReference type="RefSeq" id="WP_115171929.1">
    <property type="nucleotide sequence ID" value="NZ_UGYW01000002.1"/>
</dbReference>
<evidence type="ECO:0000256" key="1">
    <source>
        <dbReference type="ARBA" id="ARBA00022723"/>
    </source>
</evidence>
<dbReference type="GO" id="GO:0046872">
    <property type="term" value="F:metal ion binding"/>
    <property type="evidence" value="ECO:0007669"/>
    <property type="project" value="UniProtKB-KW"/>
</dbReference>
<keyword evidence="2" id="KW-0862">Zinc</keyword>
<dbReference type="InterPro" id="IPR011032">
    <property type="entry name" value="GroES-like_sf"/>
</dbReference>
<dbReference type="Gene3D" id="3.40.50.720">
    <property type="entry name" value="NAD(P)-binding Rossmann-like Domain"/>
    <property type="match status" value="1"/>
</dbReference>
<keyword evidence="1" id="KW-0479">Metal-binding</keyword>
<accession>A0A380CW11</accession>
<dbReference type="Proteomes" id="UP000254893">
    <property type="component" value="Unassembled WGS sequence"/>
</dbReference>
<dbReference type="PANTHER" id="PTHR43401:SF2">
    <property type="entry name" value="L-THREONINE 3-DEHYDROGENASE"/>
    <property type="match status" value="1"/>
</dbReference>
<dbReference type="PANTHER" id="PTHR43401">
    <property type="entry name" value="L-THREONINE 3-DEHYDROGENASE"/>
    <property type="match status" value="1"/>
</dbReference>
<dbReference type="SMART" id="SM00829">
    <property type="entry name" value="PKS_ER"/>
    <property type="match status" value="1"/>
</dbReference>
<dbReference type="EMBL" id="UGYW01000002">
    <property type="protein sequence ID" value="SUJ30592.1"/>
    <property type="molecule type" value="Genomic_DNA"/>
</dbReference>
<evidence type="ECO:0000259" key="4">
    <source>
        <dbReference type="SMART" id="SM00829"/>
    </source>
</evidence>
<dbReference type="InterPro" id="IPR050129">
    <property type="entry name" value="Zn_alcohol_dh"/>
</dbReference>
<dbReference type="InterPro" id="IPR036291">
    <property type="entry name" value="NAD(P)-bd_dom_sf"/>
</dbReference>
<dbReference type="CDD" id="cd08231">
    <property type="entry name" value="MDR_TM0436_like"/>
    <property type="match status" value="1"/>
</dbReference>
<feature type="domain" description="Enoyl reductase (ER)" evidence="4">
    <location>
        <begin position="12"/>
        <end position="354"/>
    </location>
</feature>
<dbReference type="Gene3D" id="3.90.180.10">
    <property type="entry name" value="Medium-chain alcohol dehydrogenases, catalytic domain"/>
    <property type="match status" value="1"/>
</dbReference>
<dbReference type="InterPro" id="IPR013149">
    <property type="entry name" value="ADH-like_C"/>
</dbReference>
<organism evidence="5 6">
    <name type="scientific">Sphingobacterium spiritivorum</name>
    <name type="common">Flavobacterium spiritivorum</name>
    <dbReference type="NCBI Taxonomy" id="258"/>
    <lineage>
        <taxon>Bacteria</taxon>
        <taxon>Pseudomonadati</taxon>
        <taxon>Bacteroidota</taxon>
        <taxon>Sphingobacteriia</taxon>
        <taxon>Sphingobacteriales</taxon>
        <taxon>Sphingobacteriaceae</taxon>
        <taxon>Sphingobacterium</taxon>
    </lineage>
</organism>
<protein>
    <submittedName>
        <fullName evidence="5">L-threonine 3-dehydrogenase</fullName>
        <ecNumber evidence="5">1.1.1.103</ecNumber>
    </submittedName>
</protein>
<dbReference type="Pfam" id="PF00107">
    <property type="entry name" value="ADH_zinc_N"/>
    <property type="match status" value="1"/>
</dbReference>
<dbReference type="InterPro" id="IPR020843">
    <property type="entry name" value="ER"/>
</dbReference>
<dbReference type="GO" id="GO:0008743">
    <property type="term" value="F:L-threonine 3-dehydrogenase activity"/>
    <property type="evidence" value="ECO:0007669"/>
    <property type="project" value="UniProtKB-EC"/>
</dbReference>
<evidence type="ECO:0000313" key="6">
    <source>
        <dbReference type="Proteomes" id="UP000254893"/>
    </source>
</evidence>
<dbReference type="InterPro" id="IPR013154">
    <property type="entry name" value="ADH-like_N"/>
</dbReference>
<evidence type="ECO:0000256" key="3">
    <source>
        <dbReference type="ARBA" id="ARBA00023002"/>
    </source>
</evidence>
<keyword evidence="3 5" id="KW-0560">Oxidoreductase</keyword>
<dbReference type="EC" id="1.1.1.103" evidence="5"/>